<feature type="transmembrane region" description="Helical" evidence="3">
    <location>
        <begin position="43"/>
        <end position="65"/>
    </location>
</feature>
<dbReference type="Pfam" id="PF00990">
    <property type="entry name" value="GGDEF"/>
    <property type="match status" value="1"/>
</dbReference>
<dbReference type="InterPro" id="IPR050469">
    <property type="entry name" value="Diguanylate_Cyclase"/>
</dbReference>
<feature type="transmembrane region" description="Helical" evidence="3">
    <location>
        <begin position="71"/>
        <end position="90"/>
    </location>
</feature>
<keyword evidence="6" id="KW-1185">Reference proteome</keyword>
<dbReference type="GO" id="GO:0043709">
    <property type="term" value="P:cell adhesion involved in single-species biofilm formation"/>
    <property type="evidence" value="ECO:0007669"/>
    <property type="project" value="TreeGrafter"/>
</dbReference>
<evidence type="ECO:0000313" key="6">
    <source>
        <dbReference type="Proteomes" id="UP000184339"/>
    </source>
</evidence>
<dbReference type="AlphaFoldDB" id="A0A1M7QQE6"/>
<dbReference type="Proteomes" id="UP000184339">
    <property type="component" value="Unassembled WGS sequence"/>
</dbReference>
<protein>
    <recommendedName>
        <fullName evidence="1">diguanylate cyclase</fullName>
        <ecNumber evidence="1">2.7.7.65</ecNumber>
    </recommendedName>
</protein>
<dbReference type="FunFam" id="3.30.70.270:FF:000001">
    <property type="entry name" value="Diguanylate cyclase domain protein"/>
    <property type="match status" value="1"/>
</dbReference>
<dbReference type="CDD" id="cd01949">
    <property type="entry name" value="GGDEF"/>
    <property type="match status" value="1"/>
</dbReference>
<dbReference type="GO" id="GO:1902201">
    <property type="term" value="P:negative regulation of bacterial-type flagellum-dependent cell motility"/>
    <property type="evidence" value="ECO:0007669"/>
    <property type="project" value="TreeGrafter"/>
</dbReference>
<feature type="transmembrane region" description="Helical" evidence="3">
    <location>
        <begin position="102"/>
        <end position="120"/>
    </location>
</feature>
<evidence type="ECO:0000256" key="3">
    <source>
        <dbReference type="SAM" id="Phobius"/>
    </source>
</evidence>
<feature type="transmembrane region" description="Helical" evidence="3">
    <location>
        <begin position="126"/>
        <end position="144"/>
    </location>
</feature>
<dbReference type="SMART" id="SM00267">
    <property type="entry name" value="GGDEF"/>
    <property type="match status" value="1"/>
</dbReference>
<evidence type="ECO:0000313" key="5">
    <source>
        <dbReference type="EMBL" id="SHN33739.1"/>
    </source>
</evidence>
<evidence type="ECO:0000259" key="4">
    <source>
        <dbReference type="PROSITE" id="PS50887"/>
    </source>
</evidence>
<dbReference type="PANTHER" id="PTHR45138:SF9">
    <property type="entry name" value="DIGUANYLATE CYCLASE DGCM-RELATED"/>
    <property type="match status" value="1"/>
</dbReference>
<dbReference type="PROSITE" id="PS50887">
    <property type="entry name" value="GGDEF"/>
    <property type="match status" value="1"/>
</dbReference>
<dbReference type="PANTHER" id="PTHR45138">
    <property type="entry name" value="REGULATORY COMPONENTS OF SENSORY TRANSDUCTION SYSTEM"/>
    <property type="match status" value="1"/>
</dbReference>
<keyword evidence="3" id="KW-0472">Membrane</keyword>
<dbReference type="InterPro" id="IPR043128">
    <property type="entry name" value="Rev_trsase/Diguanyl_cyclase"/>
</dbReference>
<dbReference type="InterPro" id="IPR029787">
    <property type="entry name" value="Nucleotide_cyclase"/>
</dbReference>
<name>A0A1M7QQE6_9BURK</name>
<dbReference type="GO" id="GO:0005886">
    <property type="term" value="C:plasma membrane"/>
    <property type="evidence" value="ECO:0007669"/>
    <property type="project" value="TreeGrafter"/>
</dbReference>
<dbReference type="NCBIfam" id="TIGR00254">
    <property type="entry name" value="GGDEF"/>
    <property type="match status" value="1"/>
</dbReference>
<dbReference type="STRING" id="551987.SAMN05192549_107428"/>
<dbReference type="SUPFAM" id="SSF55073">
    <property type="entry name" value="Nucleotide cyclase"/>
    <property type="match status" value="1"/>
</dbReference>
<feature type="domain" description="GGDEF" evidence="4">
    <location>
        <begin position="247"/>
        <end position="384"/>
    </location>
</feature>
<reference evidence="6" key="1">
    <citation type="submission" date="2016-11" db="EMBL/GenBank/DDBJ databases">
        <authorList>
            <person name="Varghese N."/>
            <person name="Submissions S."/>
        </authorList>
    </citation>
    <scope>NUCLEOTIDE SEQUENCE [LARGE SCALE GENOMIC DNA]</scope>
    <source>
        <strain evidence="6">Sac-22</strain>
    </source>
</reference>
<sequence>MPPTPIPSRTNEVAPLRCEFCDAATETEFLRHHLAMTQAQQRVTFLFCSLFYLCFALTDLIWVGYEFKTCLLVGARLAVAAVVLACLAMLKRRPDSIPFTRTAASIVEVAGAGGFLLIAALRPSEFSLHAISMSIVVIVLYIYIPNRLLYAAAISAAATALFILLARWLGNMPTVELSTVAALLVLCNLFGYVAARRYQLLWREEYSAQMVLKNLSVRDPLTGCYNRRHLHDRLLETEISRAQRYRLSLTVIMCDLDHFKAVNDTYGHYGGDAVLQHFAGLLQSMTRDSIDSVVRYGGEEFLLILPETDLAGGELLAERLRQGFAAHPVEHQGQRIAVTASFGVASVDFATSTHAAHVNMIAAADDLLYAAKNSGRNRVCAKQLV</sequence>
<dbReference type="GO" id="GO:0052621">
    <property type="term" value="F:diguanylate cyclase activity"/>
    <property type="evidence" value="ECO:0007669"/>
    <property type="project" value="UniProtKB-EC"/>
</dbReference>
<organism evidence="5 6">
    <name type="scientific">Duganella sacchari</name>
    <dbReference type="NCBI Taxonomy" id="551987"/>
    <lineage>
        <taxon>Bacteria</taxon>
        <taxon>Pseudomonadati</taxon>
        <taxon>Pseudomonadota</taxon>
        <taxon>Betaproteobacteria</taxon>
        <taxon>Burkholderiales</taxon>
        <taxon>Oxalobacteraceae</taxon>
        <taxon>Telluria group</taxon>
        <taxon>Duganella</taxon>
    </lineage>
</organism>
<gene>
    <name evidence="5" type="ORF">SAMN05192549_107428</name>
</gene>
<evidence type="ECO:0000256" key="2">
    <source>
        <dbReference type="ARBA" id="ARBA00034247"/>
    </source>
</evidence>
<keyword evidence="3" id="KW-1133">Transmembrane helix</keyword>
<accession>A0A1M7QQE6</accession>
<keyword evidence="3" id="KW-0812">Transmembrane</keyword>
<dbReference type="RefSeq" id="WP_072786740.1">
    <property type="nucleotide sequence ID" value="NZ_FRCX01000007.1"/>
</dbReference>
<comment type="catalytic activity">
    <reaction evidence="2">
        <text>2 GTP = 3',3'-c-di-GMP + 2 diphosphate</text>
        <dbReference type="Rhea" id="RHEA:24898"/>
        <dbReference type="ChEBI" id="CHEBI:33019"/>
        <dbReference type="ChEBI" id="CHEBI:37565"/>
        <dbReference type="ChEBI" id="CHEBI:58805"/>
        <dbReference type="EC" id="2.7.7.65"/>
    </reaction>
</comment>
<evidence type="ECO:0000256" key="1">
    <source>
        <dbReference type="ARBA" id="ARBA00012528"/>
    </source>
</evidence>
<dbReference type="EMBL" id="FRCX01000007">
    <property type="protein sequence ID" value="SHN33739.1"/>
    <property type="molecule type" value="Genomic_DNA"/>
</dbReference>
<feature type="transmembrane region" description="Helical" evidence="3">
    <location>
        <begin position="149"/>
        <end position="169"/>
    </location>
</feature>
<feature type="transmembrane region" description="Helical" evidence="3">
    <location>
        <begin position="175"/>
        <end position="195"/>
    </location>
</feature>
<proteinExistence type="predicted"/>
<dbReference type="EC" id="2.7.7.65" evidence="1"/>
<dbReference type="Gene3D" id="3.30.70.270">
    <property type="match status" value="1"/>
</dbReference>
<dbReference type="InterPro" id="IPR000160">
    <property type="entry name" value="GGDEF_dom"/>
</dbReference>